<dbReference type="AlphaFoldDB" id="A0A239VD39"/>
<evidence type="ECO:0000256" key="1">
    <source>
        <dbReference type="ARBA" id="ARBA00010555"/>
    </source>
</evidence>
<gene>
    <name evidence="7" type="primary">sbcD</name>
    <name evidence="7" type="ORF">SAMEA4475696_00931</name>
</gene>
<dbReference type="SUPFAM" id="SSF56300">
    <property type="entry name" value="Metallo-dependent phosphatases"/>
    <property type="match status" value="1"/>
</dbReference>
<dbReference type="GO" id="GO:0004527">
    <property type="term" value="F:exonuclease activity"/>
    <property type="evidence" value="ECO:0007669"/>
    <property type="project" value="UniProtKB-KW"/>
</dbReference>
<protein>
    <recommendedName>
        <fullName evidence="2">Nuclease SbcCD subunit D</fullName>
    </recommendedName>
</protein>
<sequence>MRIVHTSDWQLGMTRHYLAGEAQARYTAARIDAIRTIGELAHSHNADAIVVAGDVFDSNLVAPATVHRSIDAMRSVGLPIYLLAGNHDALNAVSIYTSPAWLDHVPENVHVLDTGITNTGLGFEIVAAPLPSNDPRADLLGRELDTLEGPGDLPRIALGHGSVDLIDPDSHNPATMRLATMERALECGAVNYIALGDRHSRLSVGNTGRIHYSGACEVTDFVEKLPGDVLIVDIDSARHVEVTPIHVGTWTFLTLEADLNSREDIVDLDSRLAAIDPKDRTVVRTILRGTLSLTDKAELDTLLERYSTSLAALFSWQRHEDIAVAVEGTDVETMGLSGFVASAARELEQRASTPHDQDAAAARDALSLLFRLSAGVRR</sequence>
<keyword evidence="5" id="KW-0269">Exonuclease</keyword>
<dbReference type="InterPro" id="IPR004843">
    <property type="entry name" value="Calcineurin-like_PHP"/>
</dbReference>
<dbReference type="RefSeq" id="WP_028327113.1">
    <property type="nucleotide sequence ID" value="NZ_JAAFNI010000001.1"/>
</dbReference>
<evidence type="ECO:0000259" key="6">
    <source>
        <dbReference type="Pfam" id="PF00149"/>
    </source>
</evidence>
<dbReference type="STRING" id="1121387.GCA_000429885_01156"/>
<evidence type="ECO:0000256" key="2">
    <source>
        <dbReference type="ARBA" id="ARBA00013365"/>
    </source>
</evidence>
<feature type="domain" description="Calcineurin-like phosphoesterase" evidence="6">
    <location>
        <begin position="1"/>
        <end position="199"/>
    </location>
</feature>
<keyword evidence="4" id="KW-0378">Hydrolase</keyword>
<evidence type="ECO:0000256" key="5">
    <source>
        <dbReference type="ARBA" id="ARBA00022839"/>
    </source>
</evidence>
<name>A0A239VD39_9MICO</name>
<dbReference type="InterPro" id="IPR050535">
    <property type="entry name" value="DNA_Repair-Maintenance_Comp"/>
</dbReference>
<dbReference type="OrthoDB" id="9773856at2"/>
<dbReference type="PANTHER" id="PTHR30337:SF0">
    <property type="entry name" value="NUCLEASE SBCCD SUBUNIT D"/>
    <property type="match status" value="1"/>
</dbReference>
<evidence type="ECO:0000256" key="3">
    <source>
        <dbReference type="ARBA" id="ARBA00022722"/>
    </source>
</evidence>
<dbReference type="InterPro" id="IPR029052">
    <property type="entry name" value="Metallo-depent_PP-like"/>
</dbReference>
<evidence type="ECO:0000256" key="4">
    <source>
        <dbReference type="ARBA" id="ARBA00022801"/>
    </source>
</evidence>
<dbReference type="Proteomes" id="UP000242637">
    <property type="component" value="Chromosome 1"/>
</dbReference>
<dbReference type="PANTHER" id="PTHR30337">
    <property type="entry name" value="COMPONENT OF ATP-DEPENDENT DSDNA EXONUCLEASE"/>
    <property type="match status" value="1"/>
</dbReference>
<proteinExistence type="inferred from homology"/>
<dbReference type="Pfam" id="PF00149">
    <property type="entry name" value="Metallophos"/>
    <property type="match status" value="1"/>
</dbReference>
<evidence type="ECO:0000313" key="7">
    <source>
        <dbReference type="EMBL" id="SNV20151.1"/>
    </source>
</evidence>
<dbReference type="PIRSF" id="PIRSF033093">
    <property type="entry name" value="UCP_ML1119"/>
    <property type="match status" value="1"/>
</dbReference>
<dbReference type="CDD" id="cd00840">
    <property type="entry name" value="MPP_Mre11_N"/>
    <property type="match status" value="1"/>
</dbReference>
<reference evidence="7 8" key="1">
    <citation type="submission" date="2017-06" db="EMBL/GenBank/DDBJ databases">
        <authorList>
            <consortium name="Pathogen Informatics"/>
        </authorList>
    </citation>
    <scope>NUCLEOTIDE SEQUENCE [LARGE SCALE GENOMIC DNA]</scope>
    <source>
        <strain evidence="7 8">NCTC13039</strain>
    </source>
</reference>
<keyword evidence="8" id="KW-1185">Reference proteome</keyword>
<dbReference type="InterPro" id="IPR041796">
    <property type="entry name" value="Mre11_N"/>
</dbReference>
<dbReference type="GeneID" id="63459177"/>
<keyword evidence="3" id="KW-0540">Nuclease</keyword>
<comment type="similarity">
    <text evidence="1">Belongs to the SbcD family.</text>
</comment>
<evidence type="ECO:0000313" key="8">
    <source>
        <dbReference type="Proteomes" id="UP000242637"/>
    </source>
</evidence>
<accession>A0A239VD39</accession>
<dbReference type="KEGG" id="dco:SAMEA4475696_0931"/>
<organism evidence="7 8">
    <name type="scientific">Dermatophilus congolensis</name>
    <dbReference type="NCBI Taxonomy" id="1863"/>
    <lineage>
        <taxon>Bacteria</taxon>
        <taxon>Bacillati</taxon>
        <taxon>Actinomycetota</taxon>
        <taxon>Actinomycetes</taxon>
        <taxon>Micrococcales</taxon>
        <taxon>Dermatophilaceae</taxon>
        <taxon>Dermatophilus</taxon>
    </lineage>
</organism>
<dbReference type="Gene3D" id="3.60.21.10">
    <property type="match status" value="1"/>
</dbReference>
<dbReference type="InterPro" id="IPR014577">
    <property type="entry name" value="UCP033093_metalloPase"/>
</dbReference>
<dbReference type="EMBL" id="LT906453">
    <property type="protein sequence ID" value="SNV20151.1"/>
    <property type="molecule type" value="Genomic_DNA"/>
</dbReference>